<keyword evidence="2" id="KW-0238">DNA-binding</keyword>
<evidence type="ECO:0000313" key="5">
    <source>
        <dbReference type="EMBL" id="MCY9697348.1"/>
    </source>
</evidence>
<dbReference type="Pfam" id="PF00392">
    <property type="entry name" value="GntR"/>
    <property type="match status" value="1"/>
</dbReference>
<sequence length="233" mass="26267">MVELRGSVELETVKRNTLPKQVVDSIVQLLISGQLKPGDKLPSEMELIDMLGVSRPVLREALSSLEALEVITRKTRGGTHFNNKIGSNPFSVMLALSIGNLPAIIEARMALELGLVAIAAEKITSEQLNRLKETIDEIAGSVDNNYGEADKEFHRIIALSANNPIIEGMIDPLLITHDKMDRQVRERERDVTVQFHTDIYNALVNRDPQEAFTHMYRHLSYVRKKLLQVYQNE</sequence>
<organism evidence="5 6">
    <name type="scientific">Paenibacillus alginolyticus</name>
    <dbReference type="NCBI Taxonomy" id="59839"/>
    <lineage>
        <taxon>Bacteria</taxon>
        <taxon>Bacillati</taxon>
        <taxon>Bacillota</taxon>
        <taxon>Bacilli</taxon>
        <taxon>Bacillales</taxon>
        <taxon>Paenibacillaceae</taxon>
        <taxon>Paenibacillus</taxon>
    </lineage>
</organism>
<evidence type="ECO:0000313" key="6">
    <source>
        <dbReference type="Proteomes" id="UP001527099"/>
    </source>
</evidence>
<dbReference type="SMART" id="SM00895">
    <property type="entry name" value="FCD"/>
    <property type="match status" value="1"/>
</dbReference>
<evidence type="ECO:0000259" key="4">
    <source>
        <dbReference type="PROSITE" id="PS50949"/>
    </source>
</evidence>
<dbReference type="Gene3D" id="1.10.10.10">
    <property type="entry name" value="Winged helix-like DNA-binding domain superfamily/Winged helix DNA-binding domain"/>
    <property type="match status" value="1"/>
</dbReference>
<protein>
    <submittedName>
        <fullName evidence="5">FadR family transcriptional regulator</fullName>
    </submittedName>
</protein>
<accession>A0ABT4GMA3</accession>
<gene>
    <name evidence="5" type="ORF">M5X19_31485</name>
</gene>
<comment type="caution">
    <text evidence="5">The sequence shown here is derived from an EMBL/GenBank/DDBJ whole genome shotgun (WGS) entry which is preliminary data.</text>
</comment>
<reference evidence="5 6" key="1">
    <citation type="submission" date="2022-05" db="EMBL/GenBank/DDBJ databases">
        <title>Genome Sequencing of Bee-Associated Microbes.</title>
        <authorList>
            <person name="Dunlap C."/>
        </authorList>
    </citation>
    <scope>NUCLEOTIDE SEQUENCE [LARGE SCALE GENOMIC DNA]</scope>
    <source>
        <strain evidence="5 6">NRRL B-14421</strain>
    </source>
</reference>
<feature type="domain" description="HTH gntR-type" evidence="4">
    <location>
        <begin position="16"/>
        <end position="84"/>
    </location>
</feature>
<evidence type="ECO:0000256" key="3">
    <source>
        <dbReference type="ARBA" id="ARBA00023163"/>
    </source>
</evidence>
<dbReference type="RefSeq" id="WP_029197266.1">
    <property type="nucleotide sequence ID" value="NZ_JAMDMW010000172.1"/>
</dbReference>
<dbReference type="Gene3D" id="1.20.120.530">
    <property type="entry name" value="GntR ligand-binding domain-like"/>
    <property type="match status" value="1"/>
</dbReference>
<dbReference type="CDD" id="cd07377">
    <property type="entry name" value="WHTH_GntR"/>
    <property type="match status" value="1"/>
</dbReference>
<dbReference type="EMBL" id="JAMDMX010000140">
    <property type="protein sequence ID" value="MCY9697348.1"/>
    <property type="molecule type" value="Genomic_DNA"/>
</dbReference>
<keyword evidence="3" id="KW-0804">Transcription</keyword>
<dbReference type="PROSITE" id="PS50949">
    <property type="entry name" value="HTH_GNTR"/>
    <property type="match status" value="1"/>
</dbReference>
<dbReference type="InterPro" id="IPR000524">
    <property type="entry name" value="Tscrpt_reg_HTH_GntR"/>
</dbReference>
<dbReference type="PANTHER" id="PTHR43537:SF43">
    <property type="entry name" value="GNTR-FAMILY TRANSCRIPTIONAL REGULATOR"/>
    <property type="match status" value="1"/>
</dbReference>
<dbReference type="InterPro" id="IPR011711">
    <property type="entry name" value="GntR_C"/>
</dbReference>
<evidence type="ECO:0000256" key="2">
    <source>
        <dbReference type="ARBA" id="ARBA00023125"/>
    </source>
</evidence>
<dbReference type="Proteomes" id="UP001527099">
    <property type="component" value="Unassembled WGS sequence"/>
</dbReference>
<dbReference type="InterPro" id="IPR036388">
    <property type="entry name" value="WH-like_DNA-bd_sf"/>
</dbReference>
<dbReference type="InterPro" id="IPR008920">
    <property type="entry name" value="TF_FadR/GntR_C"/>
</dbReference>
<keyword evidence="1" id="KW-0805">Transcription regulation</keyword>
<keyword evidence="6" id="KW-1185">Reference proteome</keyword>
<dbReference type="SUPFAM" id="SSF48008">
    <property type="entry name" value="GntR ligand-binding domain-like"/>
    <property type="match status" value="1"/>
</dbReference>
<dbReference type="PRINTS" id="PR00035">
    <property type="entry name" value="HTHGNTR"/>
</dbReference>
<dbReference type="SUPFAM" id="SSF46785">
    <property type="entry name" value="Winged helix' DNA-binding domain"/>
    <property type="match status" value="1"/>
</dbReference>
<name>A0ABT4GMA3_9BACL</name>
<proteinExistence type="predicted"/>
<dbReference type="PANTHER" id="PTHR43537">
    <property type="entry name" value="TRANSCRIPTIONAL REGULATOR, GNTR FAMILY"/>
    <property type="match status" value="1"/>
</dbReference>
<dbReference type="InterPro" id="IPR036390">
    <property type="entry name" value="WH_DNA-bd_sf"/>
</dbReference>
<evidence type="ECO:0000256" key="1">
    <source>
        <dbReference type="ARBA" id="ARBA00023015"/>
    </source>
</evidence>
<dbReference type="SMART" id="SM00345">
    <property type="entry name" value="HTH_GNTR"/>
    <property type="match status" value="1"/>
</dbReference>
<dbReference type="Pfam" id="PF07729">
    <property type="entry name" value="FCD"/>
    <property type="match status" value="1"/>
</dbReference>